<dbReference type="GO" id="GO:0016787">
    <property type="term" value="F:hydrolase activity"/>
    <property type="evidence" value="ECO:0007669"/>
    <property type="project" value="UniProtKB-KW"/>
</dbReference>
<organism evidence="2">
    <name type="scientific">Glycine soja</name>
    <name type="common">Wild soybean</name>
    <dbReference type="NCBI Taxonomy" id="3848"/>
    <lineage>
        <taxon>Eukaryota</taxon>
        <taxon>Viridiplantae</taxon>
        <taxon>Streptophyta</taxon>
        <taxon>Embryophyta</taxon>
        <taxon>Tracheophyta</taxon>
        <taxon>Spermatophyta</taxon>
        <taxon>Magnoliopsida</taxon>
        <taxon>eudicotyledons</taxon>
        <taxon>Gunneridae</taxon>
        <taxon>Pentapetalae</taxon>
        <taxon>rosids</taxon>
        <taxon>fabids</taxon>
        <taxon>Fabales</taxon>
        <taxon>Fabaceae</taxon>
        <taxon>Papilionoideae</taxon>
        <taxon>50 kb inversion clade</taxon>
        <taxon>NPAAA clade</taxon>
        <taxon>indigoferoid/millettioid clade</taxon>
        <taxon>Phaseoleae</taxon>
        <taxon>Glycine</taxon>
        <taxon>Glycine subgen. Soja</taxon>
    </lineage>
</organism>
<gene>
    <name evidence="2" type="ORF">glysoja_049479</name>
</gene>
<dbReference type="AlphaFoldDB" id="A0A0B2RBM2"/>
<evidence type="ECO:0000313" key="2">
    <source>
        <dbReference type="EMBL" id="KHN31806.1"/>
    </source>
</evidence>
<evidence type="ECO:0000259" key="1">
    <source>
        <dbReference type="Pfam" id="PF13966"/>
    </source>
</evidence>
<dbReference type="EC" id="3.1.27.-" evidence="2"/>
<dbReference type="EMBL" id="KN650522">
    <property type="protein sequence ID" value="KHN31806.1"/>
    <property type="molecule type" value="Genomic_DNA"/>
</dbReference>
<protein>
    <submittedName>
        <fullName evidence="2">Putative ribonuclease H protein</fullName>
        <ecNumber evidence="2">3.1.27.-</ecNumber>
    </submittedName>
</protein>
<accession>A0A0B2RBM2</accession>
<keyword evidence="2" id="KW-0378">Hydrolase</keyword>
<name>A0A0B2RBM2_GLYSO</name>
<dbReference type="Proteomes" id="UP000053555">
    <property type="component" value="Unassembled WGS sequence"/>
</dbReference>
<reference evidence="2" key="1">
    <citation type="submission" date="2014-07" db="EMBL/GenBank/DDBJ databases">
        <title>Identification of a novel salt tolerance gene in wild soybean by whole-genome sequencing.</title>
        <authorList>
            <person name="Lam H.-M."/>
            <person name="Qi X."/>
            <person name="Li M.-W."/>
            <person name="Liu X."/>
            <person name="Xie M."/>
            <person name="Ni M."/>
            <person name="Xu X."/>
        </authorList>
    </citation>
    <scope>NUCLEOTIDE SEQUENCE [LARGE SCALE GENOMIC DNA]</scope>
    <source>
        <tissue evidence="2">Root</tissue>
    </source>
</reference>
<dbReference type="PANTHER" id="PTHR36617:SF11">
    <property type="entry name" value="PROTEIN, PUTATIVE-RELATED"/>
    <property type="match status" value="1"/>
</dbReference>
<dbReference type="Pfam" id="PF13966">
    <property type="entry name" value="zf-RVT"/>
    <property type="match status" value="1"/>
</dbReference>
<feature type="non-terminal residue" evidence="2">
    <location>
        <position position="1"/>
    </location>
</feature>
<dbReference type="PANTHER" id="PTHR36617">
    <property type="entry name" value="PROTEIN, PUTATIVE-RELATED"/>
    <property type="match status" value="1"/>
</dbReference>
<feature type="domain" description="Reverse transcriptase zinc-binding" evidence="1">
    <location>
        <begin position="211"/>
        <end position="267"/>
    </location>
</feature>
<sequence>VVSIQRNFLWGGGPEAAKIAWVNWDTVCLSKNRGGLGIKDLSIFNEALLGKWGWELANNHNQLWARVLISKYGGWNALCYDRDSAHLSHWWKDLKAVFQQHHSNSIINNFTWKVGDGSKIKFWKDKWRDGGLSLQDKYPSLYQVSTQQKQSIKAMGLLVDDRWEWKFQWRRNLFDHEVDMAAAFLADIGEVQIQPSSRDLLLWGSNSDGSYSTKSAYNFLKNEDRQHIEDSVFKNIWNLKLPPRACAFSWRLFKNRIPTKVNLRRRHV</sequence>
<feature type="non-terminal residue" evidence="2">
    <location>
        <position position="268"/>
    </location>
</feature>
<proteinExistence type="predicted"/>
<dbReference type="InterPro" id="IPR026960">
    <property type="entry name" value="RVT-Znf"/>
</dbReference>